<dbReference type="GO" id="GO:0016616">
    <property type="term" value="F:oxidoreductase activity, acting on the CH-OH group of donors, NAD or NADP as acceptor"/>
    <property type="evidence" value="ECO:0007669"/>
    <property type="project" value="TreeGrafter"/>
</dbReference>
<feature type="domain" description="6-phosphogluconate dehydrogenase NADP-binding" evidence="3">
    <location>
        <begin position="4"/>
        <end position="146"/>
    </location>
</feature>
<comment type="caution">
    <text evidence="4">The sequence shown here is derived from an EMBL/GenBank/DDBJ whole genome shotgun (WGS) entry which is preliminary data.</text>
</comment>
<sequence>MNFKIGIVGLGNMGESFSVCLNKAFNLKAYDISPEVRKKKGKDLNIVGSLKELHQQSDVIMLSLPGSPQVERVVEGLLKMGVSGKTIIDLSTSYPISNQKLSEKVTEAGGRFLDAPVSGNKETAARGEVITMVGGEKGVFEELLPV</sequence>
<organism evidence="4">
    <name type="scientific">marine sediment metagenome</name>
    <dbReference type="NCBI Taxonomy" id="412755"/>
    <lineage>
        <taxon>unclassified sequences</taxon>
        <taxon>metagenomes</taxon>
        <taxon>ecological metagenomes</taxon>
    </lineage>
</organism>
<feature type="non-terminal residue" evidence="4">
    <location>
        <position position="146"/>
    </location>
</feature>
<accession>X1VJ87</accession>
<dbReference type="Gene3D" id="3.40.50.720">
    <property type="entry name" value="NAD(P)-binding Rossmann-like Domain"/>
    <property type="match status" value="1"/>
</dbReference>
<dbReference type="InterPro" id="IPR006115">
    <property type="entry name" value="6PGDH_NADP-bd"/>
</dbReference>
<protein>
    <recommendedName>
        <fullName evidence="3">6-phosphogluconate dehydrogenase NADP-binding domain-containing protein</fullName>
    </recommendedName>
</protein>
<gene>
    <name evidence="4" type="ORF">S12H4_44469</name>
</gene>
<evidence type="ECO:0000256" key="2">
    <source>
        <dbReference type="ARBA" id="ARBA00023027"/>
    </source>
</evidence>
<dbReference type="InterPro" id="IPR036291">
    <property type="entry name" value="NAD(P)-bd_dom_sf"/>
</dbReference>
<dbReference type="PANTHER" id="PTHR22981:SF7">
    <property type="entry name" value="3-HYDROXYISOBUTYRATE DEHYDROGENASE, MITOCHONDRIAL"/>
    <property type="match status" value="1"/>
</dbReference>
<keyword evidence="2" id="KW-0520">NAD</keyword>
<dbReference type="EMBL" id="BARW01027399">
    <property type="protein sequence ID" value="GAJ15351.1"/>
    <property type="molecule type" value="Genomic_DNA"/>
</dbReference>
<dbReference type="GO" id="GO:0050661">
    <property type="term" value="F:NADP binding"/>
    <property type="evidence" value="ECO:0007669"/>
    <property type="project" value="InterPro"/>
</dbReference>
<dbReference type="SUPFAM" id="SSF51735">
    <property type="entry name" value="NAD(P)-binding Rossmann-fold domains"/>
    <property type="match status" value="1"/>
</dbReference>
<dbReference type="Pfam" id="PF03446">
    <property type="entry name" value="NAD_binding_2"/>
    <property type="match status" value="1"/>
</dbReference>
<proteinExistence type="predicted"/>
<reference evidence="4" key="1">
    <citation type="journal article" date="2014" name="Front. Microbiol.">
        <title>High frequency of phylogenetically diverse reductive dehalogenase-homologous genes in deep subseafloor sedimentary metagenomes.</title>
        <authorList>
            <person name="Kawai M."/>
            <person name="Futagami T."/>
            <person name="Toyoda A."/>
            <person name="Takaki Y."/>
            <person name="Nishi S."/>
            <person name="Hori S."/>
            <person name="Arai W."/>
            <person name="Tsubouchi T."/>
            <person name="Morono Y."/>
            <person name="Uchiyama I."/>
            <person name="Ito T."/>
            <person name="Fujiyama A."/>
            <person name="Inagaki F."/>
            <person name="Takami H."/>
        </authorList>
    </citation>
    <scope>NUCLEOTIDE SEQUENCE</scope>
    <source>
        <strain evidence="4">Expedition CK06-06</strain>
    </source>
</reference>
<evidence type="ECO:0000256" key="1">
    <source>
        <dbReference type="ARBA" id="ARBA00023002"/>
    </source>
</evidence>
<evidence type="ECO:0000259" key="3">
    <source>
        <dbReference type="Pfam" id="PF03446"/>
    </source>
</evidence>
<evidence type="ECO:0000313" key="4">
    <source>
        <dbReference type="EMBL" id="GAJ15351.1"/>
    </source>
</evidence>
<name>X1VJ87_9ZZZZ</name>
<dbReference type="AlphaFoldDB" id="X1VJ87"/>
<dbReference type="PANTHER" id="PTHR22981">
    <property type="entry name" value="3-HYDROXYISOBUTYRATE DEHYDROGENASE-RELATED"/>
    <property type="match status" value="1"/>
</dbReference>
<keyword evidence="1" id="KW-0560">Oxidoreductase</keyword>